<feature type="chain" id="PRO_5044823501" evidence="2">
    <location>
        <begin position="18"/>
        <end position="274"/>
    </location>
</feature>
<evidence type="ECO:0000256" key="2">
    <source>
        <dbReference type="SAM" id="SignalP"/>
    </source>
</evidence>
<feature type="region of interest" description="Disordered" evidence="1">
    <location>
        <begin position="232"/>
        <end position="274"/>
    </location>
</feature>
<proteinExistence type="predicted"/>
<feature type="compositionally biased region" description="Polar residues" evidence="1">
    <location>
        <begin position="196"/>
        <end position="211"/>
    </location>
</feature>
<protein>
    <submittedName>
        <fullName evidence="3">Uncharacterized protein</fullName>
    </submittedName>
</protein>
<gene>
    <name evidence="3" type="ORF">ABMA28_006241</name>
</gene>
<evidence type="ECO:0000313" key="3">
    <source>
        <dbReference type="EMBL" id="KAL0820341.1"/>
    </source>
</evidence>
<dbReference type="EMBL" id="JBEDNZ010000019">
    <property type="protein sequence ID" value="KAL0820341.1"/>
    <property type="molecule type" value="Genomic_DNA"/>
</dbReference>
<sequence length="274" mass="29114">MKAALIVLFAVLALTCAQRGRPVDFVNNYPGSVDFVDNNPGGSVDFVDNNPGGSVNFVNNNPGSVDFVDNNPGSVDFVDNQGGSVDFVDNNPGSDVNFVNNNRPGSFVVDPAFSRPSRPSGGFQRPDIGPAFVNNGPFQAIVLVAMVALAYAQDPVNFVNNADNVDPAWSQPSVHDNIDPGFSQPSIHDNIDPGFSQPSIHDNQGGYQQPNIDPAFVNPPYQYDPQAVVSLDLPGGFKTPSELPKVPDTPSLPDTSKLPDKKVPDLPKDAGTKV</sequence>
<organism evidence="3 4">
    <name type="scientific">Loxostege sticticalis</name>
    <name type="common">Beet webworm moth</name>
    <dbReference type="NCBI Taxonomy" id="481309"/>
    <lineage>
        <taxon>Eukaryota</taxon>
        <taxon>Metazoa</taxon>
        <taxon>Ecdysozoa</taxon>
        <taxon>Arthropoda</taxon>
        <taxon>Hexapoda</taxon>
        <taxon>Insecta</taxon>
        <taxon>Pterygota</taxon>
        <taxon>Neoptera</taxon>
        <taxon>Endopterygota</taxon>
        <taxon>Lepidoptera</taxon>
        <taxon>Glossata</taxon>
        <taxon>Ditrysia</taxon>
        <taxon>Pyraloidea</taxon>
        <taxon>Crambidae</taxon>
        <taxon>Pyraustinae</taxon>
        <taxon>Loxostege</taxon>
    </lineage>
</organism>
<evidence type="ECO:0000313" key="4">
    <source>
        <dbReference type="Proteomes" id="UP001549921"/>
    </source>
</evidence>
<name>A0ABD0SL87_LOXSC</name>
<keyword evidence="2" id="KW-0732">Signal</keyword>
<evidence type="ECO:0000256" key="1">
    <source>
        <dbReference type="SAM" id="MobiDB-lite"/>
    </source>
</evidence>
<feature type="signal peptide" evidence="2">
    <location>
        <begin position="1"/>
        <end position="17"/>
    </location>
</feature>
<dbReference type="AlphaFoldDB" id="A0ABD0SL87"/>
<dbReference type="Proteomes" id="UP001549921">
    <property type="component" value="Unassembled WGS sequence"/>
</dbReference>
<accession>A0ABD0SL87</accession>
<feature type="region of interest" description="Disordered" evidence="1">
    <location>
        <begin position="185"/>
        <end position="213"/>
    </location>
</feature>
<reference evidence="3 4" key="1">
    <citation type="submission" date="2024-06" db="EMBL/GenBank/DDBJ databases">
        <title>A chromosome-level genome assembly of beet webworm, Loxostege sticticalis.</title>
        <authorList>
            <person name="Zhang Y."/>
        </authorList>
    </citation>
    <scope>NUCLEOTIDE SEQUENCE [LARGE SCALE GENOMIC DNA]</scope>
    <source>
        <strain evidence="3">AQ028</strain>
        <tissue evidence="3">Male pupae</tissue>
    </source>
</reference>
<feature type="compositionally biased region" description="Basic and acidic residues" evidence="1">
    <location>
        <begin position="257"/>
        <end position="274"/>
    </location>
</feature>
<comment type="caution">
    <text evidence="3">The sequence shown here is derived from an EMBL/GenBank/DDBJ whole genome shotgun (WGS) entry which is preliminary data.</text>
</comment>